<dbReference type="InterPro" id="IPR021960">
    <property type="entry name" value="DUF3577"/>
</dbReference>
<dbReference type="AlphaFoldDB" id="A0A6A1QV21"/>
<accession>A0A6A1QV21</accession>
<proteinExistence type="predicted"/>
<gene>
    <name evidence="2" type="ORF">F7P80_16420</name>
</gene>
<dbReference type="Pfam" id="PF12101">
    <property type="entry name" value="DUF3577"/>
    <property type="match status" value="1"/>
</dbReference>
<name>A0A6A1QV21_9BURK</name>
<dbReference type="EMBL" id="VZOT01000025">
    <property type="protein sequence ID" value="KAB0583570.1"/>
    <property type="molecule type" value="Genomic_DNA"/>
</dbReference>
<comment type="caution">
    <text evidence="2">The sequence shown here is derived from an EMBL/GenBank/DDBJ whole genome shotgun (WGS) entry which is preliminary data.</text>
</comment>
<protein>
    <submittedName>
        <fullName evidence="2">DUF3577 domain-containing protein</fullName>
    </submittedName>
</protein>
<evidence type="ECO:0000313" key="2">
    <source>
        <dbReference type="EMBL" id="KAB0583570.1"/>
    </source>
</evidence>
<reference evidence="2" key="1">
    <citation type="submission" date="2019-09" db="EMBL/GenBank/DDBJ databases">
        <title>Draft genome sequences of 48 bacterial type strains from the CCUG.</title>
        <authorList>
            <person name="Tunovic T."/>
            <person name="Pineiro-Iglesias B."/>
            <person name="Unosson C."/>
            <person name="Inganas E."/>
            <person name="Ohlen M."/>
            <person name="Cardew S."/>
            <person name="Jensie-Markopoulos S."/>
            <person name="Salva-Serra F."/>
            <person name="Jaen-Luchoro D."/>
            <person name="Karlsson R."/>
            <person name="Svensson-Stadler L."/>
            <person name="Chun J."/>
            <person name="Moore E."/>
        </authorList>
    </citation>
    <scope>NUCLEOTIDE SEQUENCE</scope>
    <source>
        <strain evidence="2">CCUG 15333</strain>
    </source>
</reference>
<organism evidence="2">
    <name type="scientific">Comamonas kerstersii</name>
    <dbReference type="NCBI Taxonomy" id="225992"/>
    <lineage>
        <taxon>Bacteria</taxon>
        <taxon>Pseudomonadati</taxon>
        <taxon>Pseudomonadota</taxon>
        <taxon>Betaproteobacteria</taxon>
        <taxon>Burkholderiales</taxon>
        <taxon>Comamonadaceae</taxon>
        <taxon>Comamonas</taxon>
    </lineage>
</organism>
<feature type="region of interest" description="Disordered" evidence="1">
    <location>
        <begin position="143"/>
        <end position="212"/>
    </location>
</feature>
<dbReference type="RefSeq" id="WP_151046148.1">
    <property type="nucleotide sequence ID" value="NZ_CATYED010000033.1"/>
</dbReference>
<sequence length="212" mass="23662">MQQQAAQREYFNLHTNGIGYLNRVRWVEAKGRGRRSDPFLACSISALRGSSDDVQTTYFDLRVSGQDAIELVQGLEAEVNQNRKVIVSFRIADIYPHTYERQVRDAQGRPTSQMEQAALIKGRLILINSVKVDGELVYTRPESEPFADAEQQQHEEAGSTDGIPAARAPEARQPQGQAPRPQAQRRPFQPGNIGNGQPSNRQYASRQPAGAY</sequence>
<evidence type="ECO:0000256" key="1">
    <source>
        <dbReference type="SAM" id="MobiDB-lite"/>
    </source>
</evidence>
<feature type="compositionally biased region" description="Low complexity" evidence="1">
    <location>
        <begin position="164"/>
        <end position="190"/>
    </location>
</feature>
<feature type="compositionally biased region" description="Polar residues" evidence="1">
    <location>
        <begin position="195"/>
        <end position="205"/>
    </location>
</feature>